<sequence>MALRKTIFGYIKRPQRITDLSIGQIYNTAFQLLFTVPVSKNGIKRYDCYVGGVFKQSISKSGQFITNLNKNTLYSNISVVVVDNVNKVSDNSNSVNATTANINYLSYASTTESSNYISASGISALEDISSTEQIIYQLINKGLWNKIQAGYLFKGTTADNHKYNIKNPVDSDAAFRLVFFGSGVYSSLGYQLNGSNAYADTKFVPSVHQSTVNNGLTIVCGTNNAPPTIDTVEIGSWVSSSQESAIFVKRNLGAPYQRGGSANWTLLYEAGVDQSRGIYSISRQSTAVTSVFVTGRNVATGNSGGRLPNIPIFIGTLNINNAPFGISNQRIQLSFIHQGLTDGEMIQLYEIIDVSENLAGRKTW</sequence>
<organism evidence="1 2">
    <name type="scientific">Flavobacterium pisciphilum</name>
    <dbReference type="NCBI Taxonomy" id="2893755"/>
    <lineage>
        <taxon>Bacteria</taxon>
        <taxon>Pseudomonadati</taxon>
        <taxon>Bacteroidota</taxon>
        <taxon>Flavobacteriia</taxon>
        <taxon>Flavobacteriales</taxon>
        <taxon>Flavobacteriaceae</taxon>
        <taxon>Flavobacterium</taxon>
    </lineage>
</organism>
<dbReference type="RefSeq" id="WP_229989270.1">
    <property type="nucleotide sequence ID" value="NZ_JAJJMO010000001.1"/>
</dbReference>
<evidence type="ECO:0000313" key="2">
    <source>
        <dbReference type="Proteomes" id="UP001430919"/>
    </source>
</evidence>
<keyword evidence="2" id="KW-1185">Reference proteome</keyword>
<protein>
    <submittedName>
        <fullName evidence="1">Uncharacterized protein</fullName>
    </submittedName>
</protein>
<evidence type="ECO:0000313" key="1">
    <source>
        <dbReference type="EMBL" id="MCC9072443.1"/>
    </source>
</evidence>
<dbReference type="Gene3D" id="2.60.40.10">
    <property type="entry name" value="Immunoglobulins"/>
    <property type="match status" value="1"/>
</dbReference>
<dbReference type="EMBL" id="JAJJMO010000001">
    <property type="protein sequence ID" value="MCC9072443.1"/>
    <property type="molecule type" value="Genomic_DNA"/>
</dbReference>
<reference evidence="1" key="1">
    <citation type="submission" date="2021-11" db="EMBL/GenBank/DDBJ databases">
        <title>Description of novel Flavobacterium species.</title>
        <authorList>
            <person name="Saticioglu I.B."/>
            <person name="Ay H."/>
            <person name="Altun S."/>
            <person name="Duman M."/>
        </authorList>
    </citation>
    <scope>NUCLEOTIDE SEQUENCE</scope>
    <source>
        <strain evidence="1">F-65</strain>
    </source>
</reference>
<proteinExistence type="predicted"/>
<gene>
    <name evidence="1" type="ORF">LNQ49_12705</name>
</gene>
<comment type="caution">
    <text evidence="1">The sequence shown here is derived from an EMBL/GenBank/DDBJ whole genome shotgun (WGS) entry which is preliminary data.</text>
</comment>
<name>A0ABS8MUH2_9FLAO</name>
<dbReference type="Proteomes" id="UP001430919">
    <property type="component" value="Unassembled WGS sequence"/>
</dbReference>
<dbReference type="InterPro" id="IPR013783">
    <property type="entry name" value="Ig-like_fold"/>
</dbReference>
<accession>A0ABS8MUH2</accession>